<gene>
    <name evidence="6" type="ORF">PROFUN_04065</name>
</gene>
<comment type="function">
    <text evidence="5">Assembles a suppression complex (suppresome) by tethering SIRT1 and MDM2 to regulate composite modifications of p53/TP53. Confers both deacetylation-mediated functional inactivation, by SIRT1, and ubiquitination-dependent degradation, by MDM2, of p53/TP53, promoting a proliferative and cell survival behaviors. May play a role in the regulation of spermatogenesis.</text>
</comment>
<dbReference type="SMART" id="SM00698">
    <property type="entry name" value="MORN"/>
    <property type="match status" value="7"/>
</dbReference>
<protein>
    <recommendedName>
        <fullName evidence="4">MORN repeat-containing protein 3</fullName>
    </recommendedName>
</protein>
<dbReference type="Gene3D" id="2.20.110.10">
    <property type="entry name" value="Histone H3 K4-specific methyltransferase SET7/9 N-terminal domain"/>
    <property type="match status" value="3"/>
</dbReference>
<proteinExistence type="predicted"/>
<name>A0A2P6NJF5_9EUKA</name>
<accession>A0A2P6NJF5</accession>
<dbReference type="Proteomes" id="UP000241769">
    <property type="component" value="Unassembled WGS sequence"/>
</dbReference>
<dbReference type="EMBL" id="MDYQ01000069">
    <property type="protein sequence ID" value="PRP84074.1"/>
    <property type="molecule type" value="Genomic_DNA"/>
</dbReference>
<dbReference type="AlphaFoldDB" id="A0A2P6NJF5"/>
<keyword evidence="7" id="KW-1185">Reference proteome</keyword>
<dbReference type="OrthoDB" id="16628at2759"/>
<dbReference type="SUPFAM" id="SSF82185">
    <property type="entry name" value="Histone H3 K4-specific methyltransferase SET7/9 N-terminal domain"/>
    <property type="match status" value="2"/>
</dbReference>
<keyword evidence="3" id="KW-0968">Cytoplasmic vesicle</keyword>
<comment type="subcellular location">
    <subcellularLocation>
        <location evidence="1">Cytoplasmic vesicle</location>
        <location evidence="1">Secretory vesicle</location>
        <location evidence="1">Acrosome</location>
    </subcellularLocation>
</comment>
<organism evidence="6 7">
    <name type="scientific">Planoprotostelium fungivorum</name>
    <dbReference type="NCBI Taxonomy" id="1890364"/>
    <lineage>
        <taxon>Eukaryota</taxon>
        <taxon>Amoebozoa</taxon>
        <taxon>Evosea</taxon>
        <taxon>Variosea</taxon>
        <taxon>Cavosteliida</taxon>
        <taxon>Cavosteliaceae</taxon>
        <taxon>Planoprotostelium</taxon>
    </lineage>
</organism>
<evidence type="ECO:0000313" key="7">
    <source>
        <dbReference type="Proteomes" id="UP000241769"/>
    </source>
</evidence>
<reference evidence="6 7" key="1">
    <citation type="journal article" date="2018" name="Genome Biol. Evol.">
        <title>Multiple Roots of Fruiting Body Formation in Amoebozoa.</title>
        <authorList>
            <person name="Hillmann F."/>
            <person name="Forbes G."/>
            <person name="Novohradska S."/>
            <person name="Ferling I."/>
            <person name="Riege K."/>
            <person name="Groth M."/>
            <person name="Westermann M."/>
            <person name="Marz M."/>
            <person name="Spaller T."/>
            <person name="Winckler T."/>
            <person name="Schaap P."/>
            <person name="Glockner G."/>
        </authorList>
    </citation>
    <scope>NUCLEOTIDE SEQUENCE [LARGE SCALE GENOMIC DNA]</scope>
    <source>
        <strain evidence="6 7">Jena</strain>
    </source>
</reference>
<dbReference type="InterPro" id="IPR003409">
    <property type="entry name" value="MORN"/>
</dbReference>
<evidence type="ECO:0000313" key="6">
    <source>
        <dbReference type="EMBL" id="PRP84074.1"/>
    </source>
</evidence>
<dbReference type="InParanoid" id="A0A2P6NJF5"/>
<evidence type="ECO:0000256" key="4">
    <source>
        <dbReference type="ARBA" id="ARBA00039854"/>
    </source>
</evidence>
<comment type="caution">
    <text evidence="6">The sequence shown here is derived from an EMBL/GenBank/DDBJ whole genome shotgun (WGS) entry which is preliminary data.</text>
</comment>
<dbReference type="Pfam" id="PF02493">
    <property type="entry name" value="MORN"/>
    <property type="match status" value="7"/>
</dbReference>
<sequence length="247" mass="28449">MQGSEKSWPFSIFALTHLMHWSKKTFKETQDLPKKPQSWKDADQKALKNGFRATIFSLSGDSYRGDWKDHKKDGKGLYTWKDGSTYQGAWVQDLREGTGAYSEAVDGRLTLVYNGEWKEDMMHGNGAYHYHNGDTYEGEWHQGKRQGEGKITYANGDVYEGEMLGDQRSGRGYLLLANRDRYEGMWRNDQKHGPGVFYYHSKKQKYEGEWEEGTACRGSLSGIDESDQTLPVLELLHPDKVLNSERR</sequence>
<evidence type="ECO:0000256" key="2">
    <source>
        <dbReference type="ARBA" id="ARBA00022737"/>
    </source>
</evidence>
<evidence type="ECO:0000256" key="1">
    <source>
        <dbReference type="ARBA" id="ARBA00004218"/>
    </source>
</evidence>
<evidence type="ECO:0000256" key="3">
    <source>
        <dbReference type="ARBA" id="ARBA00023329"/>
    </source>
</evidence>
<keyword evidence="2" id="KW-0677">Repeat</keyword>
<dbReference type="PANTHER" id="PTHR46511:SF1">
    <property type="entry name" value="MORN REPEAT-CONTAINING PROTEIN 3"/>
    <property type="match status" value="1"/>
</dbReference>
<evidence type="ECO:0000256" key="5">
    <source>
        <dbReference type="ARBA" id="ARBA00045851"/>
    </source>
</evidence>
<dbReference type="GO" id="GO:0001669">
    <property type="term" value="C:acrosomal vesicle"/>
    <property type="evidence" value="ECO:0007669"/>
    <property type="project" value="UniProtKB-SubCell"/>
</dbReference>
<dbReference type="PANTHER" id="PTHR46511">
    <property type="entry name" value="MORN REPEAT-CONTAINING PROTEIN 3"/>
    <property type="match status" value="1"/>
</dbReference>
<dbReference type="InterPro" id="IPR052472">
    <property type="entry name" value="MORN3"/>
</dbReference>